<dbReference type="STRING" id="1618572.UT17_C0005G0026"/>
<comment type="caution">
    <text evidence="2">The sequence shown here is derived from an EMBL/GenBank/DDBJ whole genome shotgun (WGS) entry which is preliminary data.</text>
</comment>
<evidence type="ECO:0000313" key="2">
    <source>
        <dbReference type="EMBL" id="KKQ91588.1"/>
    </source>
</evidence>
<proteinExistence type="predicted"/>
<feature type="transmembrane region" description="Helical" evidence="1">
    <location>
        <begin position="12"/>
        <end position="32"/>
    </location>
</feature>
<evidence type="ECO:0000313" key="3">
    <source>
        <dbReference type="Proteomes" id="UP000034774"/>
    </source>
</evidence>
<dbReference type="Proteomes" id="UP000034774">
    <property type="component" value="Unassembled WGS sequence"/>
</dbReference>
<name>A0A0G0LIA8_9BACT</name>
<gene>
    <name evidence="2" type="ORF">UT17_C0005G0026</name>
</gene>
<dbReference type="PATRIC" id="fig|1618572.3.peg.1044"/>
<protein>
    <submittedName>
        <fullName evidence="2">Uncharacterized protein</fullName>
    </submittedName>
</protein>
<dbReference type="AlphaFoldDB" id="A0A0G0LIA8"/>
<keyword evidence="1" id="KW-1133">Transmembrane helix</keyword>
<reference evidence="2 3" key="1">
    <citation type="journal article" date="2015" name="Nature">
        <title>rRNA introns, odd ribosomes, and small enigmatic genomes across a large radiation of phyla.</title>
        <authorList>
            <person name="Brown C.T."/>
            <person name="Hug L.A."/>
            <person name="Thomas B.C."/>
            <person name="Sharon I."/>
            <person name="Castelle C.J."/>
            <person name="Singh A."/>
            <person name="Wilkins M.J."/>
            <person name="Williams K.H."/>
            <person name="Banfield J.F."/>
        </authorList>
    </citation>
    <scope>NUCLEOTIDE SEQUENCE [LARGE SCALE GENOMIC DNA]</scope>
</reference>
<accession>A0A0G0LIA8</accession>
<sequence length="138" mass="15249">MKKSTKNKPRLLKFVFVILFVAGLFFAGLFYIRFSFNNGFSKLACDFKGYKWFNFGMGPTGCYQTYPDGGKACTSGDECVSNTCFTSGLNFGDEKRPMDNLVGKCPSIGPAYSENITLCGSAKIEKGKVVEDKRGCIY</sequence>
<dbReference type="EMBL" id="LBVU01000005">
    <property type="protein sequence ID" value="KKQ91588.1"/>
    <property type="molecule type" value="Genomic_DNA"/>
</dbReference>
<organism evidence="2 3">
    <name type="scientific">Candidatus Woesebacteria bacterium GW2011_GWB1_39_10</name>
    <dbReference type="NCBI Taxonomy" id="1618572"/>
    <lineage>
        <taxon>Bacteria</taxon>
        <taxon>Candidatus Woeseibacteriota</taxon>
    </lineage>
</organism>
<evidence type="ECO:0000256" key="1">
    <source>
        <dbReference type="SAM" id="Phobius"/>
    </source>
</evidence>
<keyword evidence="1" id="KW-0472">Membrane</keyword>
<keyword evidence="1" id="KW-0812">Transmembrane</keyword>